<dbReference type="Proteomes" id="UP001294412">
    <property type="component" value="Unassembled WGS sequence"/>
</dbReference>
<dbReference type="Gene3D" id="3.40.50.2300">
    <property type="match status" value="1"/>
</dbReference>
<reference evidence="5 6" key="1">
    <citation type="submission" date="2023-12" db="EMBL/GenBank/DDBJ databases">
        <title>Description of Novel Strain Fulvimarina sp. 2208YS6-2-32 isolated from Uroteuthis (Photololigo) edulis.</title>
        <authorList>
            <person name="Park J.-S."/>
        </authorList>
    </citation>
    <scope>NUCLEOTIDE SEQUENCE [LARGE SCALE GENOMIC DNA]</scope>
    <source>
        <strain evidence="5 6">2208YS6-2-32</strain>
    </source>
</reference>
<name>A0ABU5I5U8_9HYPH</name>
<dbReference type="SUPFAM" id="SSF52540">
    <property type="entry name" value="P-loop containing nucleoside triphosphate hydrolases"/>
    <property type="match status" value="1"/>
</dbReference>
<dbReference type="Gene3D" id="3.40.50.300">
    <property type="entry name" value="P-loop containing nucleotide triphosphate hydrolases"/>
    <property type="match status" value="1"/>
</dbReference>
<dbReference type="InterPro" id="IPR011006">
    <property type="entry name" value="CheY-like_superfamily"/>
</dbReference>
<evidence type="ECO:0000259" key="4">
    <source>
        <dbReference type="PROSITE" id="PS50110"/>
    </source>
</evidence>
<dbReference type="RefSeq" id="WP_322187648.1">
    <property type="nucleotide sequence ID" value="NZ_JAXLPB010000004.1"/>
</dbReference>
<dbReference type="InterPro" id="IPR001789">
    <property type="entry name" value="Sig_transdc_resp-reg_receiver"/>
</dbReference>
<accession>A0ABU5I5U8</accession>
<evidence type="ECO:0000313" key="6">
    <source>
        <dbReference type="Proteomes" id="UP001294412"/>
    </source>
</evidence>
<sequence>MLDGTSTNGDRGAAASAFEASNAAGPAAPAANADIAPMIAPRIDVAVFADDSSVVRAAHDLRNDRRMRRAKVSVHAGSLAGAVACYKTTRTPDLVIVEAPDRETDLFEGLSRLAEESLQSTQVIVIGRHNDIALYRRLIDFGVGEYLALPLDTVGLLAAISRLYRGRAHQTVGKVHAFFGARGGVGSSTLAHNMAWSLATRHEREVLLIDLDLSFGTSALDFNLTPLTGVADALNDAEKLDEARLERVVARVGDRLSILASPPGADTDTDLSGARLERLIATARMAAQITVLDLPHDWVPWVRDLLVDSDEIVVTAVPDLTNLRNLKMISAFLASRRPNDRLPRLVLNQIGLPKRHEIKPVDFAKAAGCPVDLELSYDGDLFGRAANNGQMLGETGRKVKCAREIDAFAERVINRHDALAAPAKDGGFTRFFRRRR</sequence>
<dbReference type="InterPro" id="IPR050625">
    <property type="entry name" value="ParA/MinD_ATPase"/>
</dbReference>
<protein>
    <submittedName>
        <fullName evidence="5">CtpF protein</fullName>
    </submittedName>
</protein>
<dbReference type="SUPFAM" id="SSF52172">
    <property type="entry name" value="CheY-like"/>
    <property type="match status" value="1"/>
</dbReference>
<evidence type="ECO:0000256" key="2">
    <source>
        <dbReference type="ARBA" id="ARBA00022840"/>
    </source>
</evidence>
<dbReference type="PANTHER" id="PTHR43384">
    <property type="entry name" value="SEPTUM SITE-DETERMINING PROTEIN MIND HOMOLOG, CHLOROPLASTIC-RELATED"/>
    <property type="match status" value="1"/>
</dbReference>
<gene>
    <name evidence="5" type="ORF">U0C82_13330</name>
</gene>
<proteinExistence type="predicted"/>
<evidence type="ECO:0000256" key="1">
    <source>
        <dbReference type="ARBA" id="ARBA00022741"/>
    </source>
</evidence>
<dbReference type="PROSITE" id="PS50110">
    <property type="entry name" value="RESPONSE_REGULATORY"/>
    <property type="match status" value="1"/>
</dbReference>
<organism evidence="5 6">
    <name type="scientific">Fulvimarina uroteuthidis</name>
    <dbReference type="NCBI Taxonomy" id="3098149"/>
    <lineage>
        <taxon>Bacteria</taxon>
        <taxon>Pseudomonadati</taxon>
        <taxon>Pseudomonadota</taxon>
        <taxon>Alphaproteobacteria</taxon>
        <taxon>Hyphomicrobiales</taxon>
        <taxon>Aurantimonadaceae</taxon>
        <taxon>Fulvimarina</taxon>
    </lineage>
</organism>
<feature type="domain" description="Response regulatory" evidence="4">
    <location>
        <begin position="44"/>
        <end position="164"/>
    </location>
</feature>
<dbReference type="PANTHER" id="PTHR43384:SF6">
    <property type="entry name" value="SEPTUM SITE-DETERMINING PROTEIN MIND HOMOLOG, CHLOROPLASTIC"/>
    <property type="match status" value="1"/>
</dbReference>
<evidence type="ECO:0000313" key="5">
    <source>
        <dbReference type="EMBL" id="MDY8110123.1"/>
    </source>
</evidence>
<dbReference type="EMBL" id="JAXLPB010000004">
    <property type="protein sequence ID" value="MDY8110123.1"/>
    <property type="molecule type" value="Genomic_DNA"/>
</dbReference>
<comment type="caution">
    <text evidence="3">Lacks conserved residue(s) required for the propagation of feature annotation.</text>
</comment>
<comment type="caution">
    <text evidence="5">The sequence shown here is derived from an EMBL/GenBank/DDBJ whole genome shotgun (WGS) entry which is preliminary data.</text>
</comment>
<keyword evidence="1" id="KW-0547">Nucleotide-binding</keyword>
<evidence type="ECO:0000256" key="3">
    <source>
        <dbReference type="PROSITE-ProRule" id="PRU00169"/>
    </source>
</evidence>
<keyword evidence="2" id="KW-0067">ATP-binding</keyword>
<dbReference type="InterPro" id="IPR027417">
    <property type="entry name" value="P-loop_NTPase"/>
</dbReference>
<keyword evidence="6" id="KW-1185">Reference proteome</keyword>